<feature type="domain" description="HDOD" evidence="1">
    <location>
        <begin position="40"/>
        <end position="235"/>
    </location>
</feature>
<dbReference type="Pfam" id="PF08668">
    <property type="entry name" value="HDOD"/>
    <property type="match status" value="1"/>
</dbReference>
<protein>
    <submittedName>
        <fullName evidence="2">HDOD domain-containing protein</fullName>
    </submittedName>
</protein>
<dbReference type="RefSeq" id="WP_166031133.1">
    <property type="nucleotide sequence ID" value="NZ_CP048877.1"/>
</dbReference>
<organism evidence="2 3">
    <name type="scientific">Thermosulfuriphilus ammonigenes</name>
    <dbReference type="NCBI Taxonomy" id="1936021"/>
    <lineage>
        <taxon>Bacteria</taxon>
        <taxon>Pseudomonadati</taxon>
        <taxon>Thermodesulfobacteriota</taxon>
        <taxon>Thermodesulfobacteria</taxon>
        <taxon>Thermodesulfobacteriales</taxon>
        <taxon>Thermodesulfobacteriaceae</taxon>
        <taxon>Thermosulfuriphilus</taxon>
    </lineage>
</organism>
<dbReference type="Proteomes" id="UP000502179">
    <property type="component" value="Chromosome"/>
</dbReference>
<dbReference type="InterPro" id="IPR013976">
    <property type="entry name" value="HDOD"/>
</dbReference>
<sequence>MKLSPNMTQTQQSGSQIKTKIQELAPYQNLRNRILQVEDLPTVPATILRLIESLGNVEVTVEELEDIIRYDQSLTSKVLSVANSAFYGHRVPITTVKRAIIALGLDEVRNIALSIMMISIFKTPEEFEDFSLNDFWLHSIAVGLGARIIAGALGRPDDEVFFVCGLLHDLGRAVLATQFPDEFRAILKVQRETGCHLLEAEASLDVPHTWVGRWLARYWKLPGFVIEAIRYHHHPFTRKGFKEVAAICQVADHLAHRYQIGRIPGGQEAAIGPVLKRLGLSEETFSELADQFEALGPVIVESWLSNAIVS</sequence>
<dbReference type="InterPro" id="IPR003607">
    <property type="entry name" value="HD/PDEase_dom"/>
</dbReference>
<name>A0A6G7PTG6_9BACT</name>
<dbReference type="PROSITE" id="PS51833">
    <property type="entry name" value="HDOD"/>
    <property type="match status" value="1"/>
</dbReference>
<dbReference type="EMBL" id="CP048877">
    <property type="protein sequence ID" value="QIJ70910.1"/>
    <property type="molecule type" value="Genomic_DNA"/>
</dbReference>
<dbReference type="AlphaFoldDB" id="A0A6G7PTG6"/>
<evidence type="ECO:0000259" key="1">
    <source>
        <dbReference type="PROSITE" id="PS51833"/>
    </source>
</evidence>
<dbReference type="InterPro" id="IPR006675">
    <property type="entry name" value="HDIG_dom"/>
</dbReference>
<dbReference type="InterPro" id="IPR052340">
    <property type="entry name" value="RNase_Y/CdgJ"/>
</dbReference>
<keyword evidence="3" id="KW-1185">Reference proteome</keyword>
<reference evidence="2 3" key="1">
    <citation type="submission" date="2020-02" db="EMBL/GenBank/DDBJ databases">
        <title>Genome analysis of Thermosulfuriphilus ammonigenes ST65T, an anaerobic thermophilic chemolithoautotrophic bacterium isolated from a deep-sea hydrothermal vent.</title>
        <authorList>
            <person name="Slobodkina G."/>
            <person name="Allioux M."/>
            <person name="Merkel A."/>
            <person name="Alain K."/>
            <person name="Jebbar M."/>
            <person name="Slobodkin A."/>
        </authorList>
    </citation>
    <scope>NUCLEOTIDE SEQUENCE [LARGE SCALE GENOMIC DNA]</scope>
    <source>
        <strain evidence="2 3">ST65</strain>
    </source>
</reference>
<dbReference type="KEGG" id="tav:G4V39_00875"/>
<gene>
    <name evidence="2" type="ORF">G4V39_00875</name>
</gene>
<accession>A0A6G7PTG6</accession>
<dbReference type="SUPFAM" id="SSF109604">
    <property type="entry name" value="HD-domain/PDEase-like"/>
    <property type="match status" value="1"/>
</dbReference>
<dbReference type="PANTHER" id="PTHR33525:SF3">
    <property type="entry name" value="RIBONUCLEASE Y"/>
    <property type="match status" value="1"/>
</dbReference>
<dbReference type="Gene3D" id="1.10.3210.10">
    <property type="entry name" value="Hypothetical protein af1432"/>
    <property type="match status" value="1"/>
</dbReference>
<dbReference type="NCBIfam" id="TIGR00277">
    <property type="entry name" value="HDIG"/>
    <property type="match status" value="1"/>
</dbReference>
<dbReference type="PANTHER" id="PTHR33525">
    <property type="match status" value="1"/>
</dbReference>
<evidence type="ECO:0000313" key="3">
    <source>
        <dbReference type="Proteomes" id="UP000502179"/>
    </source>
</evidence>
<evidence type="ECO:0000313" key="2">
    <source>
        <dbReference type="EMBL" id="QIJ70910.1"/>
    </source>
</evidence>
<proteinExistence type="predicted"/>
<dbReference type="CDD" id="cd00077">
    <property type="entry name" value="HDc"/>
    <property type="match status" value="1"/>
</dbReference>